<name>A0A6S6XYW7_9PROT</name>
<reference evidence="2 4" key="1">
    <citation type="submission" date="2020-03" db="EMBL/GenBank/DDBJ databases">
        <authorList>
            <consortium name="Genoscope - CEA"/>
            <person name="William W."/>
        </authorList>
    </citation>
    <scope>NUCLEOTIDE SEQUENCE [LARGE SCALE GENOMIC DNA]</scope>
    <source>
        <strain evidence="4">DSM 16959</strain>
        <strain evidence="2">DSM16959</strain>
        <plasmid evidence="2 4">pI</plasmid>
    </source>
</reference>
<feature type="transmembrane region" description="Helical" evidence="1">
    <location>
        <begin position="24"/>
        <end position="44"/>
    </location>
</feature>
<keyword evidence="1" id="KW-0472">Membrane</keyword>
<dbReference type="KEGG" id="doe:DENOEST_P0132"/>
<evidence type="ECO:0000256" key="1">
    <source>
        <dbReference type="SAM" id="Phobius"/>
    </source>
</evidence>
<sequence length="136" mass="14414">MSNETPTVAALQPVPAAPSRVRDILTTALASTLFTLAALAPIAYMAAQRIPPRLATVDLQKLVEEDQERAMKILGAGSLTDDQRAGLEKMTAEFAVKLSTTIDAVGQECGCVLVNKAALLGGTAADYTDLVRQRMK</sequence>
<keyword evidence="1" id="KW-0812">Transmembrane</keyword>
<geneLocation type="plasmid" evidence="2 4">
    <name>pI</name>
</geneLocation>
<keyword evidence="4" id="KW-1185">Reference proteome</keyword>
<gene>
    <name evidence="2" type="ORF">DENOEST_P0038</name>
    <name evidence="3" type="ORF">DENOEST_P0132</name>
</gene>
<evidence type="ECO:0000313" key="4">
    <source>
        <dbReference type="Proteomes" id="UP000515733"/>
    </source>
</evidence>
<dbReference type="Proteomes" id="UP000515733">
    <property type="component" value="Plasmid pI"/>
</dbReference>
<keyword evidence="2" id="KW-0614">Plasmid</keyword>
<dbReference type="KEGG" id="doe:DENOEST_P0038"/>
<accession>A0A6S6XYW7</accession>
<protein>
    <recommendedName>
        <fullName evidence="5">Type-F conjugative transfer system protein TrbI</fullName>
    </recommendedName>
</protein>
<evidence type="ECO:0000313" key="3">
    <source>
        <dbReference type="EMBL" id="CAB1371290.1"/>
    </source>
</evidence>
<dbReference type="EMBL" id="LR778302">
    <property type="protein sequence ID" value="CAB1371290.1"/>
    <property type="molecule type" value="Genomic_DNA"/>
</dbReference>
<dbReference type="EMBL" id="LR778302">
    <property type="protein sequence ID" value="CAB1371196.1"/>
    <property type="molecule type" value="Genomic_DNA"/>
</dbReference>
<proteinExistence type="predicted"/>
<dbReference type="RefSeq" id="WP_183148340.1">
    <property type="nucleotide sequence ID" value="NZ_LR778302.1"/>
</dbReference>
<keyword evidence="1" id="KW-1133">Transmembrane helix</keyword>
<evidence type="ECO:0008006" key="5">
    <source>
        <dbReference type="Google" id="ProtNLM"/>
    </source>
</evidence>
<dbReference type="AlphaFoldDB" id="A0A6S6XYW7"/>
<evidence type="ECO:0000313" key="2">
    <source>
        <dbReference type="EMBL" id="CAB1371196.1"/>
    </source>
</evidence>
<organism evidence="2 4">
    <name type="scientific">Denitratisoma oestradiolicum</name>
    <dbReference type="NCBI Taxonomy" id="311182"/>
    <lineage>
        <taxon>Bacteria</taxon>
        <taxon>Pseudomonadati</taxon>
        <taxon>Pseudomonadota</taxon>
        <taxon>Betaproteobacteria</taxon>
        <taxon>Nitrosomonadales</taxon>
        <taxon>Sterolibacteriaceae</taxon>
        <taxon>Denitratisoma</taxon>
    </lineage>
</organism>